<dbReference type="EMBL" id="JAYGHX010000007">
    <property type="protein sequence ID" value="MEA5391993.1"/>
    <property type="molecule type" value="Genomic_DNA"/>
</dbReference>
<dbReference type="RefSeq" id="WP_323305964.1">
    <property type="nucleotide sequence ID" value="NZ_JAYGHX010000007.1"/>
</dbReference>
<dbReference type="PANTHER" id="PTHR11067">
    <property type="entry name" value="INOSINE TRIPHOSPHATE PYROPHOSPHATASE/HAM1 PROTEIN"/>
    <property type="match status" value="1"/>
</dbReference>
<dbReference type="Proteomes" id="UP001304461">
    <property type="component" value="Unassembled WGS sequence"/>
</dbReference>
<dbReference type="PANTHER" id="PTHR11067:SF9">
    <property type="entry name" value="INOSINE TRIPHOSPHATE PYROPHOSPHATASE"/>
    <property type="match status" value="1"/>
</dbReference>
<accession>A0ABU5RW92</accession>
<keyword evidence="4" id="KW-1185">Reference proteome</keyword>
<dbReference type="InterPro" id="IPR002637">
    <property type="entry name" value="RdgB/HAM1"/>
</dbReference>
<dbReference type="GO" id="GO:0016787">
    <property type="term" value="F:hydrolase activity"/>
    <property type="evidence" value="ECO:0007669"/>
    <property type="project" value="UniProtKB-KW"/>
</dbReference>
<organism evidence="3 4">
    <name type="scientific">Cyanobium gracile UHCC 0139</name>
    <dbReference type="NCBI Taxonomy" id="3110308"/>
    <lineage>
        <taxon>Bacteria</taxon>
        <taxon>Bacillati</taxon>
        <taxon>Cyanobacteriota</taxon>
        <taxon>Cyanophyceae</taxon>
        <taxon>Synechococcales</taxon>
        <taxon>Prochlorococcaceae</taxon>
        <taxon>Cyanobium</taxon>
    </lineage>
</organism>
<keyword evidence="2 3" id="KW-0378">Hydrolase</keyword>
<evidence type="ECO:0000313" key="3">
    <source>
        <dbReference type="EMBL" id="MEA5391993.1"/>
    </source>
</evidence>
<dbReference type="SUPFAM" id="SSF52972">
    <property type="entry name" value="ITPase-like"/>
    <property type="match status" value="1"/>
</dbReference>
<dbReference type="Pfam" id="PF01725">
    <property type="entry name" value="Ham1p_like"/>
    <property type="match status" value="1"/>
</dbReference>
<name>A0ABU5RW92_9CYAN</name>
<dbReference type="InterPro" id="IPR029001">
    <property type="entry name" value="ITPase-like_fam"/>
</dbReference>
<evidence type="ECO:0000256" key="2">
    <source>
        <dbReference type="ARBA" id="ARBA00022801"/>
    </source>
</evidence>
<comment type="similarity">
    <text evidence="1">Belongs to the HAM1 NTPase family.</text>
</comment>
<proteinExistence type="inferred from homology"/>
<evidence type="ECO:0000313" key="4">
    <source>
        <dbReference type="Proteomes" id="UP001304461"/>
    </source>
</evidence>
<dbReference type="Gene3D" id="3.90.950.10">
    <property type="match status" value="1"/>
</dbReference>
<reference evidence="3 4" key="1">
    <citation type="submission" date="2023-12" db="EMBL/GenBank/DDBJ databases">
        <title>Baltic Sea Cyanobacteria.</title>
        <authorList>
            <person name="Delbaje E."/>
            <person name="Fewer D.P."/>
            <person name="Shishido T.K."/>
        </authorList>
    </citation>
    <scope>NUCLEOTIDE SEQUENCE [LARGE SCALE GENOMIC DNA]</scope>
    <source>
        <strain evidence="3 4">UHCC 0139</strain>
    </source>
</reference>
<dbReference type="CDD" id="cd00515">
    <property type="entry name" value="HAM1"/>
    <property type="match status" value="1"/>
</dbReference>
<protein>
    <submittedName>
        <fullName evidence="3">Non-canonical purine NTP pyrophosphatase</fullName>
        <ecNumber evidence="3">3.6.1.-</ecNumber>
    </submittedName>
</protein>
<comment type="caution">
    <text evidence="3">The sequence shown here is derived from an EMBL/GenBank/DDBJ whole genome shotgun (WGS) entry which is preliminary data.</text>
</comment>
<gene>
    <name evidence="3" type="ORF">VB738_12070</name>
</gene>
<evidence type="ECO:0000256" key="1">
    <source>
        <dbReference type="ARBA" id="ARBA00008023"/>
    </source>
</evidence>
<sequence>MSLSPSPPVLVIASGNPHKVAEITAMLAGVGPEVGLDVRQQPRDLEIEETGLTYAENARLKASTVAALTGCWSLADDSGLEVDALDGRPGLFSARYAPTDHEKIHRLLHELGDSLYRGGTFVSAMALADPTGAVVLESEGVCRGLILREPSGHGGGYDPLFHVREAGCSYAAMGEHLRSRLGSRGKAARAMAPGLKRLLGLA</sequence>
<dbReference type="EC" id="3.6.1.-" evidence="3"/>